<keyword evidence="3" id="KW-1185">Reference proteome</keyword>
<evidence type="ECO:0000313" key="2">
    <source>
        <dbReference type="EMBL" id="KAK0472258.1"/>
    </source>
</evidence>
<sequence>MATKTTENAPATFTAAQLAQIVQALPRNGPDHQGGSTPANPPRNGDNILPSQCGSGSGDPGGGSMAAFAITAAISHQIPTAKNETIFTISTTSSTSKICTVLSTLLGQGQHAPAPGVTPSPQTHCSTMPWYTVTVGYEVNVFQG</sequence>
<evidence type="ECO:0000313" key="3">
    <source>
        <dbReference type="Proteomes" id="UP001175227"/>
    </source>
</evidence>
<accession>A0AA39U1G0</accession>
<evidence type="ECO:0000256" key="1">
    <source>
        <dbReference type="SAM" id="MobiDB-lite"/>
    </source>
</evidence>
<comment type="caution">
    <text evidence="2">The sequence shown here is derived from an EMBL/GenBank/DDBJ whole genome shotgun (WGS) entry which is preliminary data.</text>
</comment>
<reference evidence="2" key="1">
    <citation type="submission" date="2023-06" db="EMBL/GenBank/DDBJ databases">
        <authorList>
            <consortium name="Lawrence Berkeley National Laboratory"/>
            <person name="Ahrendt S."/>
            <person name="Sahu N."/>
            <person name="Indic B."/>
            <person name="Wong-Bajracharya J."/>
            <person name="Merenyi Z."/>
            <person name="Ke H.-M."/>
            <person name="Monk M."/>
            <person name="Kocsube S."/>
            <person name="Drula E."/>
            <person name="Lipzen A."/>
            <person name="Balint B."/>
            <person name="Henrissat B."/>
            <person name="Andreopoulos B."/>
            <person name="Martin F.M."/>
            <person name="Harder C.B."/>
            <person name="Rigling D."/>
            <person name="Ford K.L."/>
            <person name="Foster G.D."/>
            <person name="Pangilinan J."/>
            <person name="Papanicolaou A."/>
            <person name="Barry K."/>
            <person name="LaButti K."/>
            <person name="Viragh M."/>
            <person name="Koriabine M."/>
            <person name="Yan M."/>
            <person name="Riley R."/>
            <person name="Champramary S."/>
            <person name="Plett K.L."/>
            <person name="Tsai I.J."/>
            <person name="Slot J."/>
            <person name="Sipos G."/>
            <person name="Plett J."/>
            <person name="Nagy L.G."/>
            <person name="Grigoriev I.V."/>
        </authorList>
    </citation>
    <scope>NUCLEOTIDE SEQUENCE</scope>
    <source>
        <strain evidence="2">ICMP 16352</strain>
    </source>
</reference>
<gene>
    <name evidence="2" type="ORF">IW261DRAFT_1571066</name>
</gene>
<dbReference type="AlphaFoldDB" id="A0AA39U1G0"/>
<proteinExistence type="predicted"/>
<organism evidence="2 3">
    <name type="scientific">Armillaria novae-zelandiae</name>
    <dbReference type="NCBI Taxonomy" id="153914"/>
    <lineage>
        <taxon>Eukaryota</taxon>
        <taxon>Fungi</taxon>
        <taxon>Dikarya</taxon>
        <taxon>Basidiomycota</taxon>
        <taxon>Agaricomycotina</taxon>
        <taxon>Agaricomycetes</taxon>
        <taxon>Agaricomycetidae</taxon>
        <taxon>Agaricales</taxon>
        <taxon>Marasmiineae</taxon>
        <taxon>Physalacriaceae</taxon>
        <taxon>Armillaria</taxon>
    </lineage>
</organism>
<feature type="compositionally biased region" description="Gly residues" evidence="1">
    <location>
        <begin position="55"/>
        <end position="64"/>
    </location>
</feature>
<feature type="region of interest" description="Disordered" evidence="1">
    <location>
        <begin position="23"/>
        <end position="65"/>
    </location>
</feature>
<protein>
    <submittedName>
        <fullName evidence="2">Uncharacterized protein</fullName>
    </submittedName>
</protein>
<dbReference type="Proteomes" id="UP001175227">
    <property type="component" value="Unassembled WGS sequence"/>
</dbReference>
<name>A0AA39U1G0_9AGAR</name>
<dbReference type="EMBL" id="JAUEPR010000042">
    <property type="protein sequence ID" value="KAK0472258.1"/>
    <property type="molecule type" value="Genomic_DNA"/>
</dbReference>